<reference evidence="1" key="1">
    <citation type="submission" date="2020-11" db="EMBL/GenBank/DDBJ databases">
        <authorList>
            <person name="Whitehead M."/>
        </authorList>
    </citation>
    <scope>NUCLEOTIDE SEQUENCE</scope>
    <source>
        <strain evidence="1">EGII</strain>
    </source>
</reference>
<evidence type="ECO:0000313" key="1">
    <source>
        <dbReference type="EMBL" id="CAD6998775.1"/>
    </source>
</evidence>
<dbReference type="AlphaFoldDB" id="A0A811ULY4"/>
<name>A0A811ULY4_CERCA</name>
<protein>
    <submittedName>
        <fullName evidence="1">(Mediterranean fruit fly) hypothetical protein</fullName>
    </submittedName>
</protein>
<proteinExistence type="predicted"/>
<accession>A0A811ULY4</accession>
<evidence type="ECO:0000313" key="2">
    <source>
        <dbReference type="Proteomes" id="UP000606786"/>
    </source>
</evidence>
<comment type="caution">
    <text evidence="1">The sequence shown here is derived from an EMBL/GenBank/DDBJ whole genome shotgun (WGS) entry which is preliminary data.</text>
</comment>
<dbReference type="Proteomes" id="UP000606786">
    <property type="component" value="Unassembled WGS sequence"/>
</dbReference>
<dbReference type="EMBL" id="CAJHJT010000012">
    <property type="protein sequence ID" value="CAD6998775.1"/>
    <property type="molecule type" value="Genomic_DNA"/>
</dbReference>
<gene>
    <name evidence="1" type="ORF">CCAP1982_LOCUS7329</name>
</gene>
<keyword evidence="2" id="KW-1185">Reference proteome</keyword>
<organism evidence="1 2">
    <name type="scientific">Ceratitis capitata</name>
    <name type="common">Mediterranean fruit fly</name>
    <name type="synonym">Tephritis capitata</name>
    <dbReference type="NCBI Taxonomy" id="7213"/>
    <lineage>
        <taxon>Eukaryota</taxon>
        <taxon>Metazoa</taxon>
        <taxon>Ecdysozoa</taxon>
        <taxon>Arthropoda</taxon>
        <taxon>Hexapoda</taxon>
        <taxon>Insecta</taxon>
        <taxon>Pterygota</taxon>
        <taxon>Neoptera</taxon>
        <taxon>Endopterygota</taxon>
        <taxon>Diptera</taxon>
        <taxon>Brachycera</taxon>
        <taxon>Muscomorpha</taxon>
        <taxon>Tephritoidea</taxon>
        <taxon>Tephritidae</taxon>
        <taxon>Ceratitis</taxon>
        <taxon>Ceratitis</taxon>
    </lineage>
</organism>
<sequence length="117" mass="12832">MTLLNFKSTIVGALNQSLNYCSAARTLVATGGYLTPSATSCICADTLSIPLSLSLSLSLSSSFRPRVPAIRVPKFAKAPMITRAIQWMSEEEEGWYKEMCLQIIRDMQTFVLCFGGN</sequence>